<dbReference type="AlphaFoldDB" id="A0A852Z7G0"/>
<sequence>MHVSSRQVIASITGTVLMVVLTVVLATWFPAEQGTPADGGATVLRLSEN</sequence>
<feature type="transmembrane region" description="Helical" evidence="1">
    <location>
        <begin position="7"/>
        <end position="29"/>
    </location>
</feature>
<keyword evidence="2" id="KW-0282">Flagellum</keyword>
<comment type="caution">
    <text evidence="2">The sequence shown here is derived from an EMBL/GenBank/DDBJ whole genome shotgun (WGS) entry which is preliminary data.</text>
</comment>
<keyword evidence="2" id="KW-0969">Cilium</keyword>
<dbReference type="Proteomes" id="UP000548304">
    <property type="component" value="Unassembled WGS sequence"/>
</dbReference>
<organism evidence="2 3">
    <name type="scientific">Actinopolyspora biskrensis</name>
    <dbReference type="NCBI Taxonomy" id="1470178"/>
    <lineage>
        <taxon>Bacteria</taxon>
        <taxon>Bacillati</taxon>
        <taxon>Actinomycetota</taxon>
        <taxon>Actinomycetes</taxon>
        <taxon>Actinopolysporales</taxon>
        <taxon>Actinopolysporaceae</taxon>
        <taxon>Actinopolyspora</taxon>
    </lineage>
</organism>
<evidence type="ECO:0000256" key="1">
    <source>
        <dbReference type="SAM" id="Phobius"/>
    </source>
</evidence>
<keyword evidence="2" id="KW-0966">Cell projection</keyword>
<protein>
    <submittedName>
        <fullName evidence="2">Flagellin-like protein</fullName>
    </submittedName>
</protein>
<dbReference type="EMBL" id="JACBYW010000002">
    <property type="protein sequence ID" value="NYH78123.1"/>
    <property type="molecule type" value="Genomic_DNA"/>
</dbReference>
<gene>
    <name evidence="2" type="ORF">FHR84_001445</name>
</gene>
<proteinExistence type="predicted"/>
<keyword evidence="1" id="KW-1133">Transmembrane helix</keyword>
<keyword evidence="1" id="KW-0812">Transmembrane</keyword>
<dbReference type="RefSeq" id="WP_179534443.1">
    <property type="nucleotide sequence ID" value="NZ_JACBYW010000002.1"/>
</dbReference>
<evidence type="ECO:0000313" key="3">
    <source>
        <dbReference type="Proteomes" id="UP000548304"/>
    </source>
</evidence>
<accession>A0A852Z7G0</accession>
<keyword evidence="1" id="KW-0472">Membrane</keyword>
<keyword evidence="3" id="KW-1185">Reference proteome</keyword>
<reference evidence="2 3" key="1">
    <citation type="submission" date="2020-07" db="EMBL/GenBank/DDBJ databases">
        <title>Genomic Encyclopedia of Type Strains, Phase III (KMG-III): the genomes of soil and plant-associated and newly described type strains.</title>
        <authorList>
            <person name="Whitman W."/>
        </authorList>
    </citation>
    <scope>NUCLEOTIDE SEQUENCE [LARGE SCALE GENOMIC DNA]</scope>
    <source>
        <strain evidence="2 3">CECT 8576</strain>
    </source>
</reference>
<name>A0A852Z7G0_9ACTN</name>
<evidence type="ECO:0000313" key="2">
    <source>
        <dbReference type="EMBL" id="NYH78123.1"/>
    </source>
</evidence>